<dbReference type="GO" id="GO:0005524">
    <property type="term" value="F:ATP binding"/>
    <property type="evidence" value="ECO:0007669"/>
    <property type="project" value="InterPro"/>
</dbReference>
<dbReference type="GO" id="GO:0004714">
    <property type="term" value="F:transmembrane receptor protein tyrosine kinase activity"/>
    <property type="evidence" value="ECO:0007669"/>
    <property type="project" value="TreeGrafter"/>
</dbReference>
<reference evidence="3" key="1">
    <citation type="submission" date="2021-06" db="EMBL/GenBank/DDBJ databases">
        <authorList>
            <person name="Hodson N. C."/>
            <person name="Mongue J. A."/>
            <person name="Jaron S. K."/>
        </authorList>
    </citation>
    <scope>NUCLEOTIDE SEQUENCE</scope>
</reference>
<dbReference type="InterPro" id="IPR000719">
    <property type="entry name" value="Prot_kinase_dom"/>
</dbReference>
<gene>
    <name evidence="3" type="ORF">AFUS01_LOCUS35030</name>
</gene>
<evidence type="ECO:0000259" key="2">
    <source>
        <dbReference type="PROSITE" id="PS50011"/>
    </source>
</evidence>
<dbReference type="InterPro" id="IPR008266">
    <property type="entry name" value="Tyr_kinase_AS"/>
</dbReference>
<name>A0A8J2KWV4_9HEXA</name>
<dbReference type="SMART" id="SM00220">
    <property type="entry name" value="S_TKc"/>
    <property type="match status" value="1"/>
</dbReference>
<dbReference type="InterPro" id="IPR001245">
    <property type="entry name" value="Ser-Thr/Tyr_kinase_cat_dom"/>
</dbReference>
<dbReference type="InterPro" id="IPR050122">
    <property type="entry name" value="RTK"/>
</dbReference>
<dbReference type="Proteomes" id="UP000708208">
    <property type="component" value="Unassembled WGS sequence"/>
</dbReference>
<keyword evidence="1" id="KW-1133">Transmembrane helix</keyword>
<comment type="caution">
    <text evidence="3">The sequence shown here is derived from an EMBL/GenBank/DDBJ whole genome shotgun (WGS) entry which is preliminary data.</text>
</comment>
<dbReference type="GO" id="GO:0005886">
    <property type="term" value="C:plasma membrane"/>
    <property type="evidence" value="ECO:0007669"/>
    <property type="project" value="TreeGrafter"/>
</dbReference>
<accession>A0A8J2KWV4</accession>
<dbReference type="Pfam" id="PF07714">
    <property type="entry name" value="PK_Tyr_Ser-Thr"/>
    <property type="match status" value="1"/>
</dbReference>
<feature type="transmembrane region" description="Helical" evidence="1">
    <location>
        <begin position="325"/>
        <end position="345"/>
    </location>
</feature>
<organism evidence="3 4">
    <name type="scientific">Allacma fusca</name>
    <dbReference type="NCBI Taxonomy" id="39272"/>
    <lineage>
        <taxon>Eukaryota</taxon>
        <taxon>Metazoa</taxon>
        <taxon>Ecdysozoa</taxon>
        <taxon>Arthropoda</taxon>
        <taxon>Hexapoda</taxon>
        <taxon>Collembola</taxon>
        <taxon>Symphypleona</taxon>
        <taxon>Sminthuridae</taxon>
        <taxon>Allacma</taxon>
    </lineage>
</organism>
<feature type="domain" description="Protein kinase" evidence="2">
    <location>
        <begin position="401"/>
        <end position="693"/>
    </location>
</feature>
<dbReference type="GO" id="GO:0043235">
    <property type="term" value="C:receptor complex"/>
    <property type="evidence" value="ECO:0007669"/>
    <property type="project" value="TreeGrafter"/>
</dbReference>
<evidence type="ECO:0000313" key="4">
    <source>
        <dbReference type="Proteomes" id="UP000708208"/>
    </source>
</evidence>
<keyword evidence="1" id="KW-0472">Membrane</keyword>
<protein>
    <recommendedName>
        <fullName evidence="2">Protein kinase domain-containing protein</fullName>
    </recommendedName>
</protein>
<dbReference type="GO" id="GO:0007169">
    <property type="term" value="P:cell surface receptor protein tyrosine kinase signaling pathway"/>
    <property type="evidence" value="ECO:0007669"/>
    <property type="project" value="TreeGrafter"/>
</dbReference>
<keyword evidence="4" id="KW-1185">Reference proteome</keyword>
<evidence type="ECO:0000313" key="3">
    <source>
        <dbReference type="EMBL" id="CAG7824897.1"/>
    </source>
</evidence>
<sequence>MSYDVPRRVFQPRNDTWQGLLASATYESSIGLTVSSEINGSILCMKLGNRTVSSEIKIHGGKNTVFIKSLQGRFLINAFSWNSSCNFTYCFTTANPDLLGQQRFGLVIKESYDKFQTYLFCKNGIQTLLQADNITSEPAETPLKMADFLRQKFPAHCYKPVCFQQRCANPFHCRISAQLASSFTCPCTYRGSGIMKVLCNDTVSGNLYNYVGVNEQFPKSTPKIAESTTTTTTTVVGNIQSAHQFSSESSEVTETTDLFESTEKVPQGAVETTIGQETTSKFGLTVMPELTKSTTVPIREIVGSKLNDATETAPVVSPKMGTTTIIAVLSVLLSLLLVACIFFGLRFTIAKKTLRDLSEQEIELFRTGKYRDSVVKNSISIAMSAQLVPFQNDLLETDVQIETGKLIEQDDFISVYPATINGRKAIVKTTDDKAMVLFFKEFLKDIKVMNHISQYPQPNIVTFLGAVTSNIQNRIICAGFEASSLGNVKDFLRNNSGNCVQITQVRQVYNKPDVTNTMEENQNQVTTLTMLHWSDQIATAMVYLQSEKLVHGDLSASNVFLFPENHIKISDVSSWRKEFERDYYFAKFKPPPKWRWMAIELLRSKKFTLKTDMWAFGVTLWEIFSLGEDPHPGIKWSPDFVAMLEKGYRMDKPAFATPDMYQVLLRCWYRYPNDRLNFVQMKGRIRDCIERFMEPSDYIQ</sequence>
<dbReference type="OrthoDB" id="546826at2759"/>
<proteinExistence type="predicted"/>
<evidence type="ECO:0000256" key="1">
    <source>
        <dbReference type="SAM" id="Phobius"/>
    </source>
</evidence>
<dbReference type="EMBL" id="CAJVCH010534347">
    <property type="protein sequence ID" value="CAG7824897.1"/>
    <property type="molecule type" value="Genomic_DNA"/>
</dbReference>
<dbReference type="PANTHER" id="PTHR24416">
    <property type="entry name" value="TYROSINE-PROTEIN KINASE RECEPTOR"/>
    <property type="match status" value="1"/>
</dbReference>
<dbReference type="PANTHER" id="PTHR24416:SF600">
    <property type="entry name" value="PDGF- AND VEGF-RECEPTOR RELATED, ISOFORM J"/>
    <property type="match status" value="1"/>
</dbReference>
<dbReference type="PROSITE" id="PS50011">
    <property type="entry name" value="PROTEIN_KINASE_DOM"/>
    <property type="match status" value="1"/>
</dbReference>
<dbReference type="PROSITE" id="PS00109">
    <property type="entry name" value="PROTEIN_KINASE_TYR"/>
    <property type="match status" value="1"/>
</dbReference>
<keyword evidence="1" id="KW-0812">Transmembrane</keyword>
<dbReference type="AlphaFoldDB" id="A0A8J2KWV4"/>